<organism evidence="1 2">
    <name type="scientific">Pisolithus microcarpus 441</name>
    <dbReference type="NCBI Taxonomy" id="765257"/>
    <lineage>
        <taxon>Eukaryota</taxon>
        <taxon>Fungi</taxon>
        <taxon>Dikarya</taxon>
        <taxon>Basidiomycota</taxon>
        <taxon>Agaricomycotina</taxon>
        <taxon>Agaricomycetes</taxon>
        <taxon>Agaricomycetidae</taxon>
        <taxon>Boletales</taxon>
        <taxon>Sclerodermatineae</taxon>
        <taxon>Pisolithaceae</taxon>
        <taxon>Pisolithus</taxon>
    </lineage>
</organism>
<name>A0A0D0A838_9AGAM</name>
<proteinExistence type="predicted"/>
<reference evidence="1 2" key="1">
    <citation type="submission" date="2014-04" db="EMBL/GenBank/DDBJ databases">
        <authorList>
            <consortium name="DOE Joint Genome Institute"/>
            <person name="Kuo A."/>
            <person name="Kohler A."/>
            <person name="Costa M.D."/>
            <person name="Nagy L.G."/>
            <person name="Floudas D."/>
            <person name="Copeland A."/>
            <person name="Barry K.W."/>
            <person name="Cichocki N."/>
            <person name="Veneault-Fourrey C."/>
            <person name="LaButti K."/>
            <person name="Lindquist E.A."/>
            <person name="Lipzen A."/>
            <person name="Lundell T."/>
            <person name="Morin E."/>
            <person name="Murat C."/>
            <person name="Sun H."/>
            <person name="Tunlid A."/>
            <person name="Henrissat B."/>
            <person name="Grigoriev I.V."/>
            <person name="Hibbett D.S."/>
            <person name="Martin F."/>
            <person name="Nordberg H.P."/>
            <person name="Cantor M.N."/>
            <person name="Hua S.X."/>
        </authorList>
    </citation>
    <scope>NUCLEOTIDE SEQUENCE [LARGE SCALE GENOMIC DNA]</scope>
    <source>
        <strain evidence="1 2">441</strain>
    </source>
</reference>
<accession>A0A0D0A838</accession>
<dbReference type="Proteomes" id="UP000054018">
    <property type="component" value="Unassembled WGS sequence"/>
</dbReference>
<evidence type="ECO:0000313" key="2">
    <source>
        <dbReference type="Proteomes" id="UP000054018"/>
    </source>
</evidence>
<dbReference type="HOGENOM" id="CLU_2980029_0_0_1"/>
<reference evidence="2" key="2">
    <citation type="submission" date="2015-01" db="EMBL/GenBank/DDBJ databases">
        <title>Evolutionary Origins and Diversification of the Mycorrhizal Mutualists.</title>
        <authorList>
            <consortium name="DOE Joint Genome Institute"/>
            <consortium name="Mycorrhizal Genomics Consortium"/>
            <person name="Kohler A."/>
            <person name="Kuo A."/>
            <person name="Nagy L.G."/>
            <person name="Floudas D."/>
            <person name="Copeland A."/>
            <person name="Barry K.W."/>
            <person name="Cichocki N."/>
            <person name="Veneault-Fourrey C."/>
            <person name="LaButti K."/>
            <person name="Lindquist E.A."/>
            <person name="Lipzen A."/>
            <person name="Lundell T."/>
            <person name="Morin E."/>
            <person name="Murat C."/>
            <person name="Riley R."/>
            <person name="Ohm R."/>
            <person name="Sun H."/>
            <person name="Tunlid A."/>
            <person name="Henrissat B."/>
            <person name="Grigoriev I.V."/>
            <person name="Hibbett D.S."/>
            <person name="Martin F."/>
        </authorList>
    </citation>
    <scope>NUCLEOTIDE SEQUENCE [LARGE SCALE GENOMIC DNA]</scope>
    <source>
        <strain evidence="2">441</strain>
    </source>
</reference>
<evidence type="ECO:0000313" key="1">
    <source>
        <dbReference type="EMBL" id="KIK28218.1"/>
    </source>
</evidence>
<sequence length="58" mass="6829">MQVLCRGTDLCISEIRGEGTMAPCLFNRLFVRQYTRTQWYRWLLINDQGARYGLLSVD</sequence>
<protein>
    <submittedName>
        <fullName evidence="1">Uncharacterized protein</fullName>
    </submittedName>
</protein>
<dbReference type="EMBL" id="KN833693">
    <property type="protein sequence ID" value="KIK28218.1"/>
    <property type="molecule type" value="Genomic_DNA"/>
</dbReference>
<dbReference type="AlphaFoldDB" id="A0A0D0A838"/>
<keyword evidence="2" id="KW-1185">Reference proteome</keyword>
<gene>
    <name evidence="1" type="ORF">PISMIDRAFT_607663</name>
</gene>